<keyword evidence="8" id="KW-1185">Reference proteome</keyword>
<dbReference type="AlphaFoldDB" id="A0A4Y7TU06"/>
<dbReference type="Pfam" id="PF08161">
    <property type="entry name" value="RRP12_HEAT"/>
    <property type="match status" value="1"/>
</dbReference>
<feature type="domain" description="RRP12 N-terminal HEAT" evidence="6">
    <location>
        <begin position="13"/>
        <end position="265"/>
    </location>
</feature>
<dbReference type="STRING" id="71717.A0A4Y7TU06"/>
<feature type="domain" description="RRP12 HEAT" evidence="5">
    <location>
        <begin position="338"/>
        <end position="633"/>
    </location>
</feature>
<comment type="subcellular location">
    <subcellularLocation>
        <location evidence="1">Nucleus</location>
    </subcellularLocation>
</comment>
<dbReference type="InterPro" id="IPR012978">
    <property type="entry name" value="HEAT_RRP12"/>
</dbReference>
<dbReference type="EMBL" id="QPFP01000004">
    <property type="protein sequence ID" value="TEB37414.1"/>
    <property type="molecule type" value="Genomic_DNA"/>
</dbReference>
<accession>A0A4Y7TU06</accession>
<dbReference type="Proteomes" id="UP000298030">
    <property type="component" value="Unassembled WGS sequence"/>
</dbReference>
<dbReference type="PANTHER" id="PTHR48287">
    <property type="entry name" value="ARM REPEAT SUPERFAMILY PROTEIN"/>
    <property type="match status" value="1"/>
</dbReference>
<dbReference type="InterPro" id="IPR052087">
    <property type="entry name" value="RRP12"/>
</dbReference>
<gene>
    <name evidence="7" type="ORF">FA13DRAFT_1726509</name>
</gene>
<evidence type="ECO:0000256" key="1">
    <source>
        <dbReference type="ARBA" id="ARBA00004123"/>
    </source>
</evidence>
<dbReference type="InterPro" id="IPR011989">
    <property type="entry name" value="ARM-like"/>
</dbReference>
<feature type="compositionally biased region" description="Acidic residues" evidence="4">
    <location>
        <begin position="1164"/>
        <end position="1173"/>
    </location>
</feature>
<feature type="region of interest" description="Disordered" evidence="4">
    <location>
        <begin position="1000"/>
        <end position="1208"/>
    </location>
</feature>
<feature type="compositionally biased region" description="Polar residues" evidence="4">
    <location>
        <begin position="1079"/>
        <end position="1089"/>
    </location>
</feature>
<feature type="compositionally biased region" description="Polar residues" evidence="4">
    <location>
        <begin position="1135"/>
        <end position="1146"/>
    </location>
</feature>
<evidence type="ECO:0000259" key="6">
    <source>
        <dbReference type="Pfam" id="PF25772"/>
    </source>
</evidence>
<comment type="caution">
    <text evidence="7">The sequence shown here is derived from an EMBL/GenBank/DDBJ whole genome shotgun (WGS) entry which is preliminary data.</text>
</comment>
<dbReference type="Gene3D" id="1.25.10.10">
    <property type="entry name" value="Leucine-rich Repeat Variant"/>
    <property type="match status" value="2"/>
</dbReference>
<keyword evidence="3" id="KW-0539">Nucleus</keyword>
<comment type="similarity">
    <text evidence="2">Belongs to the RRP12 family.</text>
</comment>
<organism evidence="7 8">
    <name type="scientific">Coprinellus micaceus</name>
    <name type="common">Glistening ink-cap mushroom</name>
    <name type="synonym">Coprinus micaceus</name>
    <dbReference type="NCBI Taxonomy" id="71717"/>
    <lineage>
        <taxon>Eukaryota</taxon>
        <taxon>Fungi</taxon>
        <taxon>Dikarya</taxon>
        <taxon>Basidiomycota</taxon>
        <taxon>Agaricomycotina</taxon>
        <taxon>Agaricomycetes</taxon>
        <taxon>Agaricomycetidae</taxon>
        <taxon>Agaricales</taxon>
        <taxon>Agaricineae</taxon>
        <taxon>Psathyrellaceae</taxon>
        <taxon>Coprinellus</taxon>
    </lineage>
</organism>
<feature type="compositionally biased region" description="Acidic residues" evidence="4">
    <location>
        <begin position="1039"/>
        <end position="1049"/>
    </location>
</feature>
<feature type="compositionally biased region" description="Basic and acidic residues" evidence="4">
    <location>
        <begin position="1183"/>
        <end position="1206"/>
    </location>
</feature>
<dbReference type="OrthoDB" id="2192888at2759"/>
<reference evidence="7 8" key="1">
    <citation type="journal article" date="2019" name="Nat. Ecol. Evol.">
        <title>Megaphylogeny resolves global patterns of mushroom evolution.</title>
        <authorList>
            <person name="Varga T."/>
            <person name="Krizsan K."/>
            <person name="Foldi C."/>
            <person name="Dima B."/>
            <person name="Sanchez-Garcia M."/>
            <person name="Sanchez-Ramirez S."/>
            <person name="Szollosi G.J."/>
            <person name="Szarkandi J.G."/>
            <person name="Papp V."/>
            <person name="Albert L."/>
            <person name="Andreopoulos W."/>
            <person name="Angelini C."/>
            <person name="Antonin V."/>
            <person name="Barry K.W."/>
            <person name="Bougher N.L."/>
            <person name="Buchanan P."/>
            <person name="Buyck B."/>
            <person name="Bense V."/>
            <person name="Catcheside P."/>
            <person name="Chovatia M."/>
            <person name="Cooper J."/>
            <person name="Damon W."/>
            <person name="Desjardin D."/>
            <person name="Finy P."/>
            <person name="Geml J."/>
            <person name="Haridas S."/>
            <person name="Hughes K."/>
            <person name="Justo A."/>
            <person name="Karasinski D."/>
            <person name="Kautmanova I."/>
            <person name="Kiss B."/>
            <person name="Kocsube S."/>
            <person name="Kotiranta H."/>
            <person name="LaButti K.M."/>
            <person name="Lechner B.E."/>
            <person name="Liimatainen K."/>
            <person name="Lipzen A."/>
            <person name="Lukacs Z."/>
            <person name="Mihaltcheva S."/>
            <person name="Morgado L.N."/>
            <person name="Niskanen T."/>
            <person name="Noordeloos M.E."/>
            <person name="Ohm R.A."/>
            <person name="Ortiz-Santana B."/>
            <person name="Ovrebo C."/>
            <person name="Racz N."/>
            <person name="Riley R."/>
            <person name="Savchenko A."/>
            <person name="Shiryaev A."/>
            <person name="Soop K."/>
            <person name="Spirin V."/>
            <person name="Szebenyi C."/>
            <person name="Tomsovsky M."/>
            <person name="Tulloss R.E."/>
            <person name="Uehling J."/>
            <person name="Grigoriev I.V."/>
            <person name="Vagvolgyi C."/>
            <person name="Papp T."/>
            <person name="Martin F.M."/>
            <person name="Miettinen O."/>
            <person name="Hibbett D.S."/>
            <person name="Nagy L.G."/>
        </authorList>
    </citation>
    <scope>NUCLEOTIDE SEQUENCE [LARGE SCALE GENOMIC DNA]</scope>
    <source>
        <strain evidence="7 8">FP101781</strain>
    </source>
</reference>
<dbReference type="GO" id="GO:0005634">
    <property type="term" value="C:nucleus"/>
    <property type="evidence" value="ECO:0007669"/>
    <property type="project" value="UniProtKB-SubCell"/>
</dbReference>
<dbReference type="SUPFAM" id="SSF48371">
    <property type="entry name" value="ARM repeat"/>
    <property type="match status" value="1"/>
</dbReference>
<evidence type="ECO:0000256" key="2">
    <source>
        <dbReference type="ARBA" id="ARBA00007690"/>
    </source>
</evidence>
<evidence type="ECO:0000256" key="3">
    <source>
        <dbReference type="ARBA" id="ARBA00023242"/>
    </source>
</evidence>
<evidence type="ECO:0000313" key="8">
    <source>
        <dbReference type="Proteomes" id="UP000298030"/>
    </source>
</evidence>
<sequence length="1233" mass="135557">MEEALSKIRPHVSSSLPHQKTPATLLAALEATFTEQKTERTPTAYFAALLTTLDGTIQKKDLDLNDGDILPAELYLLAFIIPFVSAPILRSHLNTILALTAPLFPALNPHAPALRSQLSIYQAVLRAIDRSQFEAQGIRQSFASILRLCIDPRPKVRKKAAEVVHDVIAHPPTPLSVHPYSQKVAEWIIGNLTDANSNPIGKSKSSKQNSGAETAIHLLAFLRPVLPNLPPTSLPALTKQLIDLPRLGHVYLTQSSYSLLSEIFALPLEDPASSFGEQLPSILKVLVSSAPPKSDHVVARSWVLTLGEAMYAYSQINIDACTAELFKVWKAVSIFLESSDNDTRRAAATGLSKLTQCFSSDYVASEMTNKNSPIRKVITSVSSALDSVAHARAIPEILSIITALTWNLRHRATKYAPTAAEVLLLPLVQRVSTLRTQKSFEYKETADVSLSMAIHVMGPQVVLEALPLNLEPSSRQPGEEPKAFLLPLLSQPQPSPLSHFTNYFVPLSEKMFDLQQTAESQGRQSEAKVWHVLVGQVWSGLVGYCWGTPDLRQSLNATFSQLLSQVLYSQADLRPSILRALKVIVDSNKAITEGNFEKSPTTTITIEDAKANLEYLRTQGESWLAVLFNVFGTVDRDSRGMVGDVITSWASVCGEQEINKAYGKVIQLFKTNLAKVQQEVNRPNSTAQSENANLTTTAQDILILLLPYMSAADSQALFELCLTPGVLSGKDNGIQKRGYKILAKVVESGKVTPKSEDVLKRLDELVDGLLPAAKKDRFTLLALLIDRLEPTSLHVIPMLIPEAVLGTKEPSEKSRNAAFDLIVSMGTKMSNGGIVKRSMMDGMDEEDAPDAVANIDELITMMAGGLAGASPHMISATITAISRLLFEFKDSISTKMHDELLQTLVVFLSSANREIVKSAIGFVKLAIHTLPTEVLRPHLKDLVVTLLAWSHDHKNHFKVKVRHIFERMLRRFSFDEVYDCASDQEAAKVLVNIKKRKDRAKRKKAARADEEDEEEARSGPKPTAGDAFEDVLYGSESEIGSDAEEDEETAVAQASKSKKGGAQVRIRMDDDEPMDLLHNISSKITSASNARRRKPGQDAAHFKTDEDTGRMVIDEEDEEEDNAHLDVAGTAYKESMTSVDGFTRGTNGKVKFNKDTKKRRREEAEDVEMEDVEAGPRKKDKKKAPEPRVGQEFRAKKAGGDVKKGGVDPYAYLSLGEAAKRGKKGRIGITGKR</sequence>
<dbReference type="PANTHER" id="PTHR48287:SF1">
    <property type="entry name" value="ARM REPEAT SUPERFAMILY PROTEIN"/>
    <property type="match status" value="1"/>
</dbReference>
<dbReference type="Pfam" id="PF25772">
    <property type="entry name" value="HEAT_RRP12_N"/>
    <property type="match status" value="1"/>
</dbReference>
<proteinExistence type="inferred from homology"/>
<name>A0A4Y7TU06_COPMI</name>
<evidence type="ECO:0000313" key="7">
    <source>
        <dbReference type="EMBL" id="TEB37414.1"/>
    </source>
</evidence>
<protein>
    <submittedName>
        <fullName evidence="7">NUC173-domain-containing protein</fullName>
    </submittedName>
</protein>
<feature type="compositionally biased region" description="Basic and acidic residues" evidence="4">
    <location>
        <begin position="1100"/>
        <end position="1113"/>
    </location>
</feature>
<evidence type="ECO:0000259" key="5">
    <source>
        <dbReference type="Pfam" id="PF08161"/>
    </source>
</evidence>
<dbReference type="InterPro" id="IPR057860">
    <property type="entry name" value="HEAT_RRP12_N"/>
</dbReference>
<evidence type="ECO:0000256" key="4">
    <source>
        <dbReference type="SAM" id="MobiDB-lite"/>
    </source>
</evidence>
<dbReference type="InterPro" id="IPR016024">
    <property type="entry name" value="ARM-type_fold"/>
</dbReference>